<dbReference type="PANTHER" id="PTHR31893:SF5">
    <property type="entry name" value="TRANSMEMBRANE PROTEIN 151 HOMOLOG"/>
    <property type="match status" value="1"/>
</dbReference>
<comment type="similarity">
    <text evidence="2">Belongs to the TMEM151 family.</text>
</comment>
<feature type="region of interest" description="Disordered" evidence="6">
    <location>
        <begin position="884"/>
        <end position="947"/>
    </location>
</feature>
<dbReference type="Pfam" id="PF14857">
    <property type="entry name" value="TMEM151"/>
    <property type="match status" value="1"/>
</dbReference>
<evidence type="ECO:0000313" key="7">
    <source>
        <dbReference type="EMBL" id="KAL0124164.1"/>
    </source>
</evidence>
<keyword evidence="4" id="KW-1133">Transmembrane helix</keyword>
<feature type="region of interest" description="Disordered" evidence="6">
    <location>
        <begin position="803"/>
        <end position="825"/>
    </location>
</feature>
<keyword evidence="8" id="KW-1185">Reference proteome</keyword>
<feature type="compositionally biased region" description="Polar residues" evidence="6">
    <location>
        <begin position="891"/>
        <end position="911"/>
    </location>
</feature>
<dbReference type="EMBL" id="JADYXP020000005">
    <property type="protein sequence ID" value="KAL0124164.1"/>
    <property type="molecule type" value="Genomic_DNA"/>
</dbReference>
<dbReference type="InterPro" id="IPR026767">
    <property type="entry name" value="Tmem151"/>
</dbReference>
<keyword evidence="5" id="KW-0472">Membrane</keyword>
<comment type="subcellular location">
    <subcellularLocation>
        <location evidence="1">Membrane</location>
        <topology evidence="1">Multi-pass membrane protein</topology>
    </subcellularLocation>
</comment>
<evidence type="ECO:0008006" key="9">
    <source>
        <dbReference type="Google" id="ProtNLM"/>
    </source>
</evidence>
<evidence type="ECO:0000256" key="1">
    <source>
        <dbReference type="ARBA" id="ARBA00004141"/>
    </source>
</evidence>
<accession>A0AAW2G7H8</accession>
<reference evidence="7 8" key="1">
    <citation type="submission" date="2023-03" db="EMBL/GenBank/DDBJ databases">
        <title>High recombination rates correlate with genetic variation in Cardiocondyla obscurior ants.</title>
        <authorList>
            <person name="Errbii M."/>
        </authorList>
    </citation>
    <scope>NUCLEOTIDE SEQUENCE [LARGE SCALE GENOMIC DNA]</scope>
    <source>
        <strain evidence="7">Alpha-2009</strain>
        <tissue evidence="7">Whole body</tissue>
    </source>
</reference>
<organism evidence="7 8">
    <name type="scientific">Cardiocondyla obscurior</name>
    <dbReference type="NCBI Taxonomy" id="286306"/>
    <lineage>
        <taxon>Eukaryota</taxon>
        <taxon>Metazoa</taxon>
        <taxon>Ecdysozoa</taxon>
        <taxon>Arthropoda</taxon>
        <taxon>Hexapoda</taxon>
        <taxon>Insecta</taxon>
        <taxon>Pterygota</taxon>
        <taxon>Neoptera</taxon>
        <taxon>Endopterygota</taxon>
        <taxon>Hymenoptera</taxon>
        <taxon>Apocrita</taxon>
        <taxon>Aculeata</taxon>
        <taxon>Formicoidea</taxon>
        <taxon>Formicidae</taxon>
        <taxon>Myrmicinae</taxon>
        <taxon>Cardiocondyla</taxon>
    </lineage>
</organism>
<evidence type="ECO:0000256" key="5">
    <source>
        <dbReference type="ARBA" id="ARBA00023136"/>
    </source>
</evidence>
<evidence type="ECO:0000313" key="8">
    <source>
        <dbReference type="Proteomes" id="UP001430953"/>
    </source>
</evidence>
<dbReference type="GO" id="GO:0016020">
    <property type="term" value="C:membrane"/>
    <property type="evidence" value="ECO:0007669"/>
    <property type="project" value="UniProtKB-SubCell"/>
</dbReference>
<evidence type="ECO:0000256" key="3">
    <source>
        <dbReference type="ARBA" id="ARBA00022692"/>
    </source>
</evidence>
<feature type="region of interest" description="Disordered" evidence="6">
    <location>
        <begin position="623"/>
        <end position="651"/>
    </location>
</feature>
<evidence type="ECO:0000256" key="4">
    <source>
        <dbReference type="ARBA" id="ARBA00022989"/>
    </source>
</evidence>
<proteinExistence type="inferred from homology"/>
<gene>
    <name evidence="7" type="ORF">PUN28_006177</name>
</gene>
<dbReference type="PANTHER" id="PTHR31893">
    <property type="entry name" value="TRANSMEMBRANE PROTEIN 151 HOMOLOG"/>
    <property type="match status" value="1"/>
</dbReference>
<protein>
    <recommendedName>
        <fullName evidence="9">Transmembrane protein 151B</fullName>
    </recommendedName>
</protein>
<keyword evidence="3" id="KW-0812">Transmembrane</keyword>
<dbReference type="Proteomes" id="UP001430953">
    <property type="component" value="Unassembled WGS sequence"/>
</dbReference>
<comment type="caution">
    <text evidence="7">The sequence shown here is derived from an EMBL/GenBank/DDBJ whole genome shotgun (WGS) entry which is preliminary data.</text>
</comment>
<dbReference type="AlphaFoldDB" id="A0AAW2G7H8"/>
<sequence length="983" mass="113335">MNRENEEQRPVPQTLCGVLQKEPNCKCLVLTVLIYGCLAAITWCRCTNVTKIMVNYTKFPIKSIKHVSSPCDDGYIYIPVAFMGMLYLVYLVECYHSPIRIDLLHAESQDNVLSKLAQLKMAQPRIWWKAVSYHYVRRKRQITRYRNGDNYTTTQVYYERVNTHSATSHYYYDYCGVKDITKELILEAKIPITKITLTKGFAFSNIRSATEFEEARSRFFAEQELIDDYMEMREGLDLGYNVNTMLVAVFGNPWFTNRYIYWCLSALLLSWPLRVIIEYKTQYVDYQVTKLFGVNYDTPTSCEPIHASISQLSQPGSYMLAPSYSEALLMEPATPCNDRQEQRQENWQNQGETNIATDMVPSYSEALLYERAEQCDRRNAMMNNKVTAGCVKNVIAPCNMDDPRRMLSPMTPMPPMPCECHCPCPCHENTNDYDGTKMDKRNFTKIAISKEHLPANTDIADTFESELATLRTTADGRLLPLTNLAPRSINNLQAEASPSKCSSCGRISASTQTINLDIPQPPHVVVKNKSNEDSHALSTEFLSDITTKRDHQIISRDISEPNLKLRSEFTGLLKENRSLRNILEKEEESSKVSKTSFTNIGTNFPYERPYLSERHRSFTASLPPSLTHHRSLSLDEASVSPKNMGAIPKTESRSRITMNPMSNEVCWKLPNSKTYLCLKSILKQNRRNYMLVTANEFQNVAEQNINRDLGYLNNSNRGEKSDCSVQIDNLSDYSRSRKMLNPRRRMPSFDEFMSRRNKMFINDQKGESTRTLIFASPIQDVFPGDPFGGKDIVPVRNLRERNVRENNPGNDAIFGQPSRSFDVPDPRCFPTDYTKTPLLPDNTHSLPRAARPSYWHEKELQYLLQNRRLHEPIDVPKRVEETPRAYRRNMSLPSYSGISSERTNRWSTSSNEYDDRLHESHLTNPKHLSNRRRQAAGLSRSLTDRRPKMARVDRNFRRSFTGRVEDYRMENALRANFSIETSL</sequence>
<evidence type="ECO:0000256" key="6">
    <source>
        <dbReference type="SAM" id="MobiDB-lite"/>
    </source>
</evidence>
<name>A0AAW2G7H8_9HYME</name>
<evidence type="ECO:0000256" key="2">
    <source>
        <dbReference type="ARBA" id="ARBA00009583"/>
    </source>
</evidence>